<gene>
    <name evidence="1" type="ORF">WKI47_25390</name>
</gene>
<keyword evidence="2" id="KW-1185">Reference proteome</keyword>
<dbReference type="Proteomes" id="UP001380953">
    <property type="component" value="Unassembled WGS sequence"/>
</dbReference>
<comment type="caution">
    <text evidence="1">The sequence shown here is derived from an EMBL/GenBank/DDBJ whole genome shotgun (WGS) entry which is preliminary data.</text>
</comment>
<sequence>MNIAQMGNSAILIIFAMVALGLLFERLIVRGEDRRRLTDLKPMRIYSIILNSLLIGSLTFVALSVDTSLLFFQLALVILVLFAVTQAFLEKRYLPNTCRHIATLLNAGSIVLMLGSMILLHPFA</sequence>
<name>A0ACC6PK67_9BACL</name>
<evidence type="ECO:0000313" key="2">
    <source>
        <dbReference type="Proteomes" id="UP001380953"/>
    </source>
</evidence>
<accession>A0ACC6PK67</accession>
<proteinExistence type="predicted"/>
<evidence type="ECO:0000313" key="1">
    <source>
        <dbReference type="EMBL" id="MEJ8307257.1"/>
    </source>
</evidence>
<organism evidence="1 2">
    <name type="scientific">Saccharibacillus sacchari</name>
    <dbReference type="NCBI Taxonomy" id="456493"/>
    <lineage>
        <taxon>Bacteria</taxon>
        <taxon>Bacillati</taxon>
        <taxon>Bacillota</taxon>
        <taxon>Bacilli</taxon>
        <taxon>Bacillales</taxon>
        <taxon>Paenibacillaceae</taxon>
        <taxon>Saccharibacillus</taxon>
    </lineage>
</organism>
<dbReference type="EMBL" id="JBBKAR010000063">
    <property type="protein sequence ID" value="MEJ8307257.1"/>
    <property type="molecule type" value="Genomic_DNA"/>
</dbReference>
<protein>
    <submittedName>
        <fullName evidence="1">Uncharacterized protein</fullName>
    </submittedName>
</protein>
<reference evidence="1" key="1">
    <citation type="submission" date="2024-03" db="EMBL/GenBank/DDBJ databases">
        <title>Whole genome sequecning of epiphytes from Marcgravia umbellata leaves.</title>
        <authorList>
            <person name="Kumar G."/>
            <person name="Savka M.A."/>
        </authorList>
    </citation>
    <scope>NUCLEOTIDE SEQUENCE</scope>
    <source>
        <strain evidence="1">RIT_BL5</strain>
    </source>
</reference>